<keyword evidence="5 13" id="KW-0732">Signal</keyword>
<dbReference type="Pfam" id="PF08488">
    <property type="entry name" value="WAK"/>
    <property type="match status" value="2"/>
</dbReference>
<dbReference type="SMART" id="SM00219">
    <property type="entry name" value="TyrKc"/>
    <property type="match status" value="1"/>
</dbReference>
<keyword evidence="11" id="KW-0325">Glycoprotein</keyword>
<evidence type="ECO:0000256" key="2">
    <source>
        <dbReference type="ARBA" id="ARBA00022527"/>
    </source>
</evidence>
<evidence type="ECO:0000256" key="13">
    <source>
        <dbReference type="SAM" id="SignalP"/>
    </source>
</evidence>
<evidence type="ECO:0000313" key="16">
    <source>
        <dbReference type="Proteomes" id="UP000516437"/>
    </source>
</evidence>
<keyword evidence="2" id="KW-0723">Serine/threonine-protein kinase</keyword>
<keyword evidence="15" id="KW-0675">Receptor</keyword>
<feature type="signal peptide" evidence="13">
    <location>
        <begin position="1"/>
        <end position="21"/>
    </location>
</feature>
<accession>A0A6A1VCZ0</accession>
<gene>
    <name evidence="15" type="ORF">CJ030_MR6G010308</name>
</gene>
<dbReference type="InterPro" id="IPR011009">
    <property type="entry name" value="Kinase-like_dom_sf"/>
</dbReference>
<evidence type="ECO:0000256" key="5">
    <source>
        <dbReference type="ARBA" id="ARBA00022729"/>
    </source>
</evidence>
<comment type="subcellular location">
    <subcellularLocation>
        <location evidence="1">Membrane</location>
        <topology evidence="1">Single-pass type I membrane protein</topology>
    </subcellularLocation>
</comment>
<dbReference type="InterPro" id="IPR018097">
    <property type="entry name" value="EGF_Ca-bd_CS"/>
</dbReference>
<evidence type="ECO:0000259" key="14">
    <source>
        <dbReference type="SMART" id="SM00219"/>
    </source>
</evidence>
<keyword evidence="4 12" id="KW-0812">Transmembrane</keyword>
<name>A0A6A1VCZ0_9ROSI</name>
<evidence type="ECO:0000256" key="10">
    <source>
        <dbReference type="ARBA" id="ARBA00023157"/>
    </source>
</evidence>
<dbReference type="GO" id="GO:0004713">
    <property type="term" value="F:protein tyrosine kinase activity"/>
    <property type="evidence" value="ECO:0007669"/>
    <property type="project" value="InterPro"/>
</dbReference>
<reference evidence="15 16" key="1">
    <citation type="journal article" date="2019" name="Plant Biotechnol. J.">
        <title>The red bayberry genome and genetic basis of sex determination.</title>
        <authorList>
            <person name="Jia H.M."/>
            <person name="Jia H.J."/>
            <person name="Cai Q.L."/>
            <person name="Wang Y."/>
            <person name="Zhao H.B."/>
            <person name="Yang W.F."/>
            <person name="Wang G.Y."/>
            <person name="Li Y.H."/>
            <person name="Zhan D.L."/>
            <person name="Shen Y.T."/>
            <person name="Niu Q.F."/>
            <person name="Chang L."/>
            <person name="Qiu J."/>
            <person name="Zhao L."/>
            <person name="Xie H.B."/>
            <person name="Fu W.Y."/>
            <person name="Jin J."/>
            <person name="Li X.W."/>
            <person name="Jiao Y."/>
            <person name="Zhou C.C."/>
            <person name="Tu T."/>
            <person name="Chai C.Y."/>
            <person name="Gao J.L."/>
            <person name="Fan L.J."/>
            <person name="van de Weg E."/>
            <person name="Wang J.Y."/>
            <person name="Gao Z.S."/>
        </authorList>
    </citation>
    <scope>NUCLEOTIDE SEQUENCE [LARGE SCALE GENOMIC DNA]</scope>
    <source>
        <tissue evidence="15">Leaves</tissue>
    </source>
</reference>
<evidence type="ECO:0000256" key="4">
    <source>
        <dbReference type="ARBA" id="ARBA00022692"/>
    </source>
</evidence>
<dbReference type="GO" id="GO:0005524">
    <property type="term" value="F:ATP binding"/>
    <property type="evidence" value="ECO:0007669"/>
    <property type="project" value="UniProtKB-KW"/>
</dbReference>
<keyword evidence="15" id="KW-0418">Kinase</keyword>
<dbReference type="InterPro" id="IPR013695">
    <property type="entry name" value="WAK"/>
</dbReference>
<evidence type="ECO:0000256" key="11">
    <source>
        <dbReference type="ARBA" id="ARBA00023180"/>
    </source>
</evidence>
<dbReference type="GO" id="GO:0004674">
    <property type="term" value="F:protein serine/threonine kinase activity"/>
    <property type="evidence" value="ECO:0007669"/>
    <property type="project" value="UniProtKB-KW"/>
</dbReference>
<evidence type="ECO:0000256" key="7">
    <source>
        <dbReference type="ARBA" id="ARBA00022840"/>
    </source>
</evidence>
<keyword evidence="7" id="KW-0067">ATP-binding</keyword>
<dbReference type="InterPro" id="IPR001245">
    <property type="entry name" value="Ser-Thr/Tyr_kinase_cat_dom"/>
</dbReference>
<keyword evidence="10" id="KW-1015">Disulfide bond</keyword>
<keyword evidence="9 12" id="KW-0472">Membrane</keyword>
<dbReference type="InterPro" id="IPR020635">
    <property type="entry name" value="Tyr_kinase_cat_dom"/>
</dbReference>
<feature type="domain" description="Tyrosine-protein kinase catalytic" evidence="14">
    <location>
        <begin position="307"/>
        <end position="514"/>
    </location>
</feature>
<comment type="caution">
    <text evidence="15">The sequence shown here is derived from an EMBL/GenBank/DDBJ whole genome shotgun (WGS) entry which is preliminary data.</text>
</comment>
<evidence type="ECO:0000313" key="15">
    <source>
        <dbReference type="EMBL" id="KAB1210624.1"/>
    </source>
</evidence>
<dbReference type="GO" id="GO:0007166">
    <property type="term" value="P:cell surface receptor signaling pathway"/>
    <property type="evidence" value="ECO:0007669"/>
    <property type="project" value="InterPro"/>
</dbReference>
<evidence type="ECO:0000256" key="6">
    <source>
        <dbReference type="ARBA" id="ARBA00022741"/>
    </source>
</evidence>
<evidence type="ECO:0000256" key="1">
    <source>
        <dbReference type="ARBA" id="ARBA00004479"/>
    </source>
</evidence>
<dbReference type="SUPFAM" id="SSF56112">
    <property type="entry name" value="Protein kinase-like (PK-like)"/>
    <property type="match status" value="2"/>
</dbReference>
<organism evidence="15 16">
    <name type="scientific">Morella rubra</name>
    <name type="common">Chinese bayberry</name>
    <dbReference type="NCBI Taxonomy" id="262757"/>
    <lineage>
        <taxon>Eukaryota</taxon>
        <taxon>Viridiplantae</taxon>
        <taxon>Streptophyta</taxon>
        <taxon>Embryophyta</taxon>
        <taxon>Tracheophyta</taxon>
        <taxon>Spermatophyta</taxon>
        <taxon>Magnoliopsida</taxon>
        <taxon>eudicotyledons</taxon>
        <taxon>Gunneridae</taxon>
        <taxon>Pentapetalae</taxon>
        <taxon>rosids</taxon>
        <taxon>fabids</taxon>
        <taxon>Fagales</taxon>
        <taxon>Myricaceae</taxon>
        <taxon>Morella</taxon>
    </lineage>
</organism>
<sequence>MVLQMMFQMTLLLQSVMNAFAQPAVASLAKDPSCEDHCGKVSIPYPFGIRAGCYLDGRFAIACNSSLGSSKAFWKSGSFNLENSFIAMGCNSAAIRSLDGSSIKGRCKTLSCNKRAPINASSCNGTNCCQTKIRSDLDAFITEIQPINYTSEDSHAGYCNYAFLVEQAWLETASTFTDIFHKNMSHVPVVLDWGIDRKTPPATKYRERSTACGFGGQRDLYTCSCQHGFEGNPYLVCRDIDECANPAEANYRCGNKRCHNIDGSYLCIGFPVEATVIGISTGLGLIVLLVGGWLSYKVDLEKATDQFNENRILGDGGQGTVYKGMLLDGRIVAIKKSKVIDEENLKEFINEVALLSRINHRNVVKLLGCCLETKIPLISRLLRRRLVCNGSLGSPRPFLRSFDLEVLEIQLDGAVRVKYPTARSCTKNETGVDNVLEESPFVFSQSKNRFTVMGCNNYASMKSLDSTVTYGGCSSRCERGSMVIFNVSSCNGINCCQIAIPSDLSAFTTDLDQIIQNDTSQECRYAFLVEQEWFETNNVVPNVYSVPVVLEWGIHSTSFHSLLPVRYNSISSDTSRTSNCSVHSPLESNQNLSFSCSCQYGYEGNPYLLGGCQAGSQGTVQAFPNRDKKIGMSMVYINECEAPDGNPCLKQWLKDSVSSINYANYSCENTDGSYACHMIPYTQDPSKSKSMKLIIKGISLGLGPLLLFGGGWLSYEMVKKWKMIKRREKFFKRNGGLLLQQQLSSNEVKVESTKLFNSKDLEKATDGFNANRILCKGRQSTVYKGMLVDGGIVAVKKSKERAISSTVKHELRSLAIYFVRSMEENNLFAILDNRVLKEGEEKEIIAVANLARRCLNLKGKKQPTMKEVAMELEAIQLSREAPYLQQSFEEAIISTEM</sequence>
<dbReference type="PANTHER" id="PTHR27005:SF280">
    <property type="entry name" value="WALL-ASSOCIATED RECEPTOR KINASE-LIKE 8"/>
    <property type="match status" value="1"/>
</dbReference>
<dbReference type="Pfam" id="PF07714">
    <property type="entry name" value="PK_Tyr_Ser-Thr"/>
    <property type="match status" value="1"/>
</dbReference>
<dbReference type="AlphaFoldDB" id="A0A6A1VCZ0"/>
<dbReference type="EMBL" id="RXIC02000024">
    <property type="protein sequence ID" value="KAB1210624.1"/>
    <property type="molecule type" value="Genomic_DNA"/>
</dbReference>
<evidence type="ECO:0000256" key="3">
    <source>
        <dbReference type="ARBA" id="ARBA00022679"/>
    </source>
</evidence>
<evidence type="ECO:0000256" key="8">
    <source>
        <dbReference type="ARBA" id="ARBA00022989"/>
    </source>
</evidence>
<dbReference type="Gene3D" id="2.10.25.10">
    <property type="entry name" value="Laminin"/>
    <property type="match status" value="1"/>
</dbReference>
<dbReference type="OrthoDB" id="1193601at2759"/>
<dbReference type="GO" id="GO:0005886">
    <property type="term" value="C:plasma membrane"/>
    <property type="evidence" value="ECO:0007669"/>
    <property type="project" value="TreeGrafter"/>
</dbReference>
<evidence type="ECO:0000256" key="12">
    <source>
        <dbReference type="SAM" id="Phobius"/>
    </source>
</evidence>
<keyword evidence="6" id="KW-0547">Nucleotide-binding</keyword>
<proteinExistence type="predicted"/>
<dbReference type="Proteomes" id="UP000516437">
    <property type="component" value="Chromosome 6"/>
</dbReference>
<dbReference type="Gene3D" id="3.30.200.20">
    <property type="entry name" value="Phosphorylase Kinase, domain 1"/>
    <property type="match status" value="2"/>
</dbReference>
<evidence type="ECO:0000256" key="9">
    <source>
        <dbReference type="ARBA" id="ARBA00023136"/>
    </source>
</evidence>
<dbReference type="PANTHER" id="PTHR27005">
    <property type="entry name" value="WALL-ASSOCIATED RECEPTOR KINASE-LIKE 21"/>
    <property type="match status" value="1"/>
</dbReference>
<dbReference type="InterPro" id="IPR045274">
    <property type="entry name" value="WAK-like"/>
</dbReference>
<protein>
    <submittedName>
        <fullName evidence="15">Wall-associated receptor kinase-like 8</fullName>
    </submittedName>
</protein>
<dbReference type="PROSITE" id="PS01187">
    <property type="entry name" value="EGF_CA"/>
    <property type="match status" value="1"/>
</dbReference>
<keyword evidence="8 12" id="KW-1133">Transmembrane helix</keyword>
<dbReference type="GO" id="GO:0005509">
    <property type="term" value="F:calcium ion binding"/>
    <property type="evidence" value="ECO:0007669"/>
    <property type="project" value="InterPro"/>
</dbReference>
<keyword evidence="3" id="KW-0808">Transferase</keyword>
<feature type="chain" id="PRO_5025487550" evidence="13">
    <location>
        <begin position="22"/>
        <end position="897"/>
    </location>
</feature>
<keyword evidence="16" id="KW-1185">Reference proteome</keyword>
<feature type="transmembrane region" description="Helical" evidence="12">
    <location>
        <begin position="693"/>
        <end position="715"/>
    </location>
</feature>